<name>A0A1S8YL95_9GAMM</name>
<protein>
    <submittedName>
        <fullName evidence="2">Uncharacterized protein</fullName>
    </submittedName>
</protein>
<feature type="compositionally biased region" description="Polar residues" evidence="1">
    <location>
        <begin position="353"/>
        <end position="364"/>
    </location>
</feature>
<dbReference type="RefSeq" id="WP_078003201.1">
    <property type="nucleotide sequence ID" value="NZ_MRUL01000008.1"/>
</dbReference>
<gene>
    <name evidence="2" type="ORF">BTJ39_13380</name>
</gene>
<evidence type="ECO:0000313" key="2">
    <source>
        <dbReference type="EMBL" id="OON39635.1"/>
    </source>
</evidence>
<dbReference type="OrthoDB" id="256590at2"/>
<organism evidence="2 3">
    <name type="scientific">Izhakiella australiensis</name>
    <dbReference type="NCBI Taxonomy" id="1926881"/>
    <lineage>
        <taxon>Bacteria</taxon>
        <taxon>Pseudomonadati</taxon>
        <taxon>Pseudomonadota</taxon>
        <taxon>Gammaproteobacteria</taxon>
        <taxon>Enterobacterales</taxon>
        <taxon>Erwiniaceae</taxon>
        <taxon>Izhakiella</taxon>
    </lineage>
</organism>
<dbReference type="AlphaFoldDB" id="A0A1S8YL95"/>
<comment type="caution">
    <text evidence="2">The sequence shown here is derived from an EMBL/GenBank/DDBJ whole genome shotgun (WGS) entry which is preliminary data.</text>
</comment>
<accession>A0A1S8YL95</accession>
<evidence type="ECO:0000313" key="3">
    <source>
        <dbReference type="Proteomes" id="UP000190667"/>
    </source>
</evidence>
<proteinExistence type="predicted"/>
<evidence type="ECO:0000256" key="1">
    <source>
        <dbReference type="SAM" id="MobiDB-lite"/>
    </source>
</evidence>
<dbReference type="STRING" id="1926881.BTJ39_13380"/>
<dbReference type="EMBL" id="MRUL01000008">
    <property type="protein sequence ID" value="OON39635.1"/>
    <property type="molecule type" value="Genomic_DNA"/>
</dbReference>
<keyword evidence="3" id="KW-1185">Reference proteome</keyword>
<reference evidence="2 3" key="1">
    <citation type="submission" date="2016-12" db="EMBL/GenBank/DDBJ databases">
        <title>Izhakiella australiana sp. nov. of genus Izhakiella isolated from Australian desert.</title>
        <authorList>
            <person name="Ji M."/>
        </authorList>
    </citation>
    <scope>NUCLEOTIDE SEQUENCE [LARGE SCALE GENOMIC DNA]</scope>
    <source>
        <strain evidence="2 3">D4N98</strain>
    </source>
</reference>
<sequence>MALYICGFIPKKSALPNGTVALAIAVEAKNEKLAEMKASVALEESFPDSGNNYFKPKISLHRDGVEHPSLNEFDEEWMSNHTWNEENKCFNSIVAEDPNNKEPAVIFDLPADVRIAYIVMYGAVPETVNQEYLSNAYDMLNDEEAPEDIRAVIDGLCRVTAVKNMFPASVDNLLTALRARTPPDDNPDDVQAFAEQWVATRPGERESTERRTYDLLDLVIALALNSVKRADAKASDVKNARALINGRDQTWRMWSASLRVIVDILDVDDETIFDLVSAGMKSDTFATDAALRKEYIRKFLTERCGMVFEDTIQPVRGDEKQEVEGTPQATSNEGEKTKVRHLGGGKFSIDGLTGSTNESANDTDAPNEAGKPVTEHSDEQVKISEATRVVVTAPCDIAADNFQQRARLVEKEIADQPQDIQDNLSLWRKLHRTDERFTKAFATNGGGTSINGTYMVMQATRVLGPQGINWKIEILEERFDNGAPIMRSVKGADGSFVKEVIPDGAGGYLTEVNHTTKVRLWYVLDGKQGEIFAYGCTPYIYNTKNGLISDGEAPKKSLTDATKKALSQLGSSADVFLGLFDDQQYRQENAAQFAIENAGEKAGDTVRLRKTLDEKITEVANTIESAVTPNEAKKVYETMAREVDVHRKNAESTGDIQHSDYLKKRLLSLHKLTEKRIAELEPQS</sequence>
<dbReference type="Proteomes" id="UP000190667">
    <property type="component" value="Unassembled WGS sequence"/>
</dbReference>
<feature type="region of interest" description="Disordered" evidence="1">
    <location>
        <begin position="350"/>
        <end position="380"/>
    </location>
</feature>